<dbReference type="Proteomes" id="UP000251835">
    <property type="component" value="Unassembled WGS sequence"/>
</dbReference>
<dbReference type="GO" id="GO:0005886">
    <property type="term" value="C:plasma membrane"/>
    <property type="evidence" value="ECO:0007669"/>
    <property type="project" value="UniProtKB-SubCell"/>
</dbReference>
<keyword evidence="2" id="KW-1003">Cell membrane</keyword>
<dbReference type="Pfam" id="PF01810">
    <property type="entry name" value="LysE"/>
    <property type="match status" value="1"/>
</dbReference>
<evidence type="ECO:0000256" key="3">
    <source>
        <dbReference type="ARBA" id="ARBA00022692"/>
    </source>
</evidence>
<comment type="subcellular location">
    <subcellularLocation>
        <location evidence="1">Cell membrane</location>
        <topology evidence="1">Multi-pass membrane protein</topology>
    </subcellularLocation>
</comment>
<feature type="transmembrane region" description="Helical" evidence="6">
    <location>
        <begin position="41"/>
        <end position="66"/>
    </location>
</feature>
<keyword evidence="5 6" id="KW-0472">Membrane</keyword>
<gene>
    <name evidence="7" type="ORF">C7377_1616</name>
</gene>
<feature type="transmembrane region" description="Helical" evidence="6">
    <location>
        <begin position="148"/>
        <end position="172"/>
    </location>
</feature>
<accession>A0A7L4UMX1</accession>
<evidence type="ECO:0000313" key="7">
    <source>
        <dbReference type="EMBL" id="PVX49974.1"/>
    </source>
</evidence>
<keyword evidence="4 6" id="KW-1133">Transmembrane helix</keyword>
<evidence type="ECO:0000256" key="1">
    <source>
        <dbReference type="ARBA" id="ARBA00004651"/>
    </source>
</evidence>
<feature type="transmembrane region" description="Helical" evidence="6">
    <location>
        <begin position="184"/>
        <end position="206"/>
    </location>
</feature>
<comment type="caution">
    <text evidence="7">The sequence shown here is derived from an EMBL/GenBank/DDBJ whole genome shotgun (WGS) entry which is preliminary data.</text>
</comment>
<evidence type="ECO:0000256" key="5">
    <source>
        <dbReference type="ARBA" id="ARBA00023136"/>
    </source>
</evidence>
<name>A0A7L4UMX1_BALHA</name>
<feature type="transmembrane region" description="Helical" evidence="6">
    <location>
        <begin position="72"/>
        <end position="92"/>
    </location>
</feature>
<evidence type="ECO:0000256" key="2">
    <source>
        <dbReference type="ARBA" id="ARBA00022475"/>
    </source>
</evidence>
<dbReference type="InterPro" id="IPR001123">
    <property type="entry name" value="LeuE-type"/>
</dbReference>
<feature type="transmembrane region" description="Helical" evidence="6">
    <location>
        <begin position="6"/>
        <end position="29"/>
    </location>
</feature>
<organism evidence="7 8">
    <name type="scientific">Balneicella halophila</name>
    <dbReference type="NCBI Taxonomy" id="1537566"/>
    <lineage>
        <taxon>Bacteria</taxon>
        <taxon>Pseudomonadati</taxon>
        <taxon>Bacteroidota</taxon>
        <taxon>Bacteroidia</taxon>
        <taxon>Bacteroidales</taxon>
        <taxon>Balneicellaceae</taxon>
        <taxon>Balneicella</taxon>
    </lineage>
</organism>
<dbReference type="AlphaFoldDB" id="A0A7L4UMX1"/>
<dbReference type="GO" id="GO:0015171">
    <property type="term" value="F:amino acid transmembrane transporter activity"/>
    <property type="evidence" value="ECO:0007669"/>
    <property type="project" value="TreeGrafter"/>
</dbReference>
<evidence type="ECO:0000313" key="8">
    <source>
        <dbReference type="Proteomes" id="UP000251835"/>
    </source>
</evidence>
<dbReference type="PANTHER" id="PTHR30086">
    <property type="entry name" value="ARGININE EXPORTER PROTEIN ARGO"/>
    <property type="match status" value="1"/>
</dbReference>
<evidence type="ECO:0000256" key="6">
    <source>
        <dbReference type="SAM" id="Phobius"/>
    </source>
</evidence>
<protein>
    <submittedName>
        <fullName evidence="7">Threonine/homoserine/homoserine lactone efflux protein</fullName>
    </submittedName>
</protein>
<proteinExistence type="predicted"/>
<sequence>MEVWVKIIKGFVIGLMVSIPLGPIGIIVIRRTLNRGWLSGFFSGLGAASADILYAIIAATGFGLILNLVNEHIHNLQIFTFCIIIGIGYVISRKSVRKLRQERSKSSNLFSDFISIFFLTLSNPLILGVFLAFFTGAASMEDASIQNIILILFGVFIGAIFWWFSLTLSVSLFRKKFRFRNLFWINKITGIVILVFGIVGLLYSIAEPWLVN</sequence>
<keyword evidence="3 6" id="KW-0812">Transmembrane</keyword>
<feature type="transmembrane region" description="Helical" evidence="6">
    <location>
        <begin position="113"/>
        <end position="136"/>
    </location>
</feature>
<dbReference type="EMBL" id="QENZ01000005">
    <property type="protein sequence ID" value="PVX49974.1"/>
    <property type="molecule type" value="Genomic_DNA"/>
</dbReference>
<keyword evidence="8" id="KW-1185">Reference proteome</keyword>
<reference evidence="7 8" key="1">
    <citation type="submission" date="2018-05" db="EMBL/GenBank/DDBJ databases">
        <title>Genomic Encyclopedia of Type Strains, Phase IV (KMG-IV): sequencing the most valuable type-strain genomes for metagenomic binning, comparative biology and taxonomic classification.</title>
        <authorList>
            <person name="Goeker M."/>
        </authorList>
    </citation>
    <scope>NUCLEOTIDE SEQUENCE [LARGE SCALE GENOMIC DNA]</scope>
    <source>
        <strain evidence="7 8">DSM 28579</strain>
    </source>
</reference>
<dbReference type="PANTHER" id="PTHR30086:SF20">
    <property type="entry name" value="ARGININE EXPORTER PROTEIN ARGO-RELATED"/>
    <property type="match status" value="1"/>
</dbReference>
<evidence type="ECO:0000256" key="4">
    <source>
        <dbReference type="ARBA" id="ARBA00022989"/>
    </source>
</evidence>